<dbReference type="InterPro" id="IPR047951">
    <property type="entry name" value="Transpos_ISL3"/>
</dbReference>
<sequence length="128" mass="14810">MQNEQTHRQGIEKQFTEPVEYIPRKFMCQLIYRELEDVKGLTQDQYQAALKKYPIFGKLYTLLKEYHKMVFSQKSSELDSWIEVASTLQVDELDSYIGGLKKDLSAVKNGIDHKYNNGLAEGSVNKIS</sequence>
<evidence type="ECO:0000313" key="3">
    <source>
        <dbReference type="Proteomes" id="UP000247523"/>
    </source>
</evidence>
<dbReference type="EMBL" id="QICS01000003">
    <property type="protein sequence ID" value="PXV91550.1"/>
    <property type="molecule type" value="Genomic_DNA"/>
</dbReference>
<evidence type="ECO:0000313" key="2">
    <source>
        <dbReference type="EMBL" id="PXV91550.1"/>
    </source>
</evidence>
<proteinExistence type="predicted"/>
<accession>A0A318ETM5</accession>
<dbReference type="Pfam" id="PF01610">
    <property type="entry name" value="DDE_Tnp_ISL3"/>
    <property type="match status" value="1"/>
</dbReference>
<dbReference type="RefSeq" id="WP_110290754.1">
    <property type="nucleotide sequence ID" value="NZ_QICS01000003.1"/>
</dbReference>
<comment type="caution">
    <text evidence="2">The sequence shown here is derived from an EMBL/GenBank/DDBJ whole genome shotgun (WGS) entry which is preliminary data.</text>
</comment>
<name>A0A318ETM5_9FIRM</name>
<organism evidence="2 3">
    <name type="scientific">Lachnotalea glycerini</name>
    <dbReference type="NCBI Taxonomy" id="1763509"/>
    <lineage>
        <taxon>Bacteria</taxon>
        <taxon>Bacillati</taxon>
        <taxon>Bacillota</taxon>
        <taxon>Clostridia</taxon>
        <taxon>Lachnospirales</taxon>
        <taxon>Lachnospiraceae</taxon>
        <taxon>Lachnotalea</taxon>
    </lineage>
</organism>
<dbReference type="AlphaFoldDB" id="A0A318ETM5"/>
<feature type="domain" description="Transposase IS204/IS1001/IS1096/IS1165 DDE" evidence="1">
    <location>
        <begin position="32"/>
        <end position="127"/>
    </location>
</feature>
<reference evidence="2 3" key="1">
    <citation type="submission" date="2018-05" db="EMBL/GenBank/DDBJ databases">
        <title>Genomic Encyclopedia of Type Strains, Phase IV (KMG-IV): sequencing the most valuable type-strain genomes for metagenomic binning, comparative biology and taxonomic classification.</title>
        <authorList>
            <person name="Goeker M."/>
        </authorList>
    </citation>
    <scope>NUCLEOTIDE SEQUENCE [LARGE SCALE GENOMIC DNA]</scope>
    <source>
        <strain evidence="2 3">DSM 28816</strain>
    </source>
</reference>
<protein>
    <submittedName>
        <fullName evidence="2">Transposase</fullName>
    </submittedName>
</protein>
<dbReference type="InterPro" id="IPR002560">
    <property type="entry name" value="Transposase_DDE"/>
</dbReference>
<dbReference type="PANTHER" id="PTHR33498">
    <property type="entry name" value="TRANSPOSASE FOR INSERTION SEQUENCE ELEMENT IS1557"/>
    <property type="match status" value="1"/>
</dbReference>
<evidence type="ECO:0000259" key="1">
    <source>
        <dbReference type="Pfam" id="PF01610"/>
    </source>
</evidence>
<gene>
    <name evidence="2" type="ORF">C8E03_103107</name>
</gene>
<dbReference type="Proteomes" id="UP000247523">
    <property type="component" value="Unassembled WGS sequence"/>
</dbReference>
<dbReference type="PANTHER" id="PTHR33498:SF1">
    <property type="entry name" value="TRANSPOSASE FOR INSERTION SEQUENCE ELEMENT IS1557"/>
    <property type="match status" value="1"/>
</dbReference>